<name>A0AAD5ADY2_SILAS</name>
<dbReference type="SUPFAM" id="SSF47672">
    <property type="entry name" value="Transferrin receptor-like dimerisation domain"/>
    <property type="match status" value="1"/>
</dbReference>
<dbReference type="PANTHER" id="PTHR10404">
    <property type="entry name" value="N-ACETYLATED-ALPHA-LINKED ACIDIC DIPEPTIDASE"/>
    <property type="match status" value="1"/>
</dbReference>
<accession>A0AAD5ADY2</accession>
<dbReference type="Gene3D" id="3.40.630.10">
    <property type="entry name" value="Zn peptidases"/>
    <property type="match status" value="1"/>
</dbReference>
<dbReference type="Proteomes" id="UP001205998">
    <property type="component" value="Unassembled WGS sequence"/>
</dbReference>
<protein>
    <submittedName>
        <fullName evidence="2">Inactive N-acetylated-alpha-linked acidic dipeptidase-like protein 2</fullName>
    </submittedName>
</protein>
<sequence>MIGGKRTGKEWKDEESREGADMAYTKAYASHGISMQPQDLECDEQLTSVDLEWEMEPEMDEHGLDNFRLECADSQTMENLPSGEIITDQGINQPSVSPHGRFERLQEDPNYVLQYSGTVPKAHKISVTCIIKYLLIAAGAFILGLLIGLHGKQTEGQPAKPTGSTDMLDKVLQNITAENIQAQKSQAIFSLDMARITTSRSTSNITGCEENNKNNKRNFMAFKIFNKKCLKVKIKRNFDSLSRLSEEDRVKYLARRWEELGLKNVQLLNYTVLVSSPGSSPNTITELANKRCFLPSGASCDTQTQISMNESFVFAAYSSVGILEAELVDVQYGSFEDLRLIGAEVNVTNKIALLKIGEAPLLNTLSVLAEMGFGACLTYVDPCNLPKDQPFLQKAFGVTLNPGGDPSTPEYPSTDGSFREDRRNLTSLLVQPISANLAQELLSAPSNGHGQPCVPMKMASGSGQRIIRLNISSQTSYKTVYNVIGYLRGKINPDRYVLVGARHSSWYDGTMADWSGGAAVVSQIIASLTTQTHALWQPDRTIVFCSSGGSSLGNIGTFEWGEENKVVLEDRVVAYISLQNPVRAYGPQSTVSPSLRQLASDIYKTHIKHCPHAGSCTGMNISSLQSSVVMDFFTSQLAAPLVEFASSANTAETAPFLYEAFFPFESSLAETLDPTFRLHETVAKMTAEAILRLATDPVLPFSPLDIALDIQNKLKADPLIRPDLLAAAASLRESSGFFQSEIMRPANDPKERDPAHVRMLNDVLQDLEKSFLISDPPQGFSRNILYGLSTKTQGFAMLKASAEDSRHSSRNRSLSHVFNSICSAEKLIQSGLGLFENDPESSN</sequence>
<dbReference type="Gene3D" id="3.50.30.30">
    <property type="match status" value="1"/>
</dbReference>
<evidence type="ECO:0000313" key="3">
    <source>
        <dbReference type="Proteomes" id="UP001205998"/>
    </source>
</evidence>
<gene>
    <name evidence="2" type="ORF">C0J50_3515</name>
</gene>
<organism evidence="2 3">
    <name type="scientific">Silurus asotus</name>
    <name type="common">Amur catfish</name>
    <name type="synonym">Parasilurus asotus</name>
    <dbReference type="NCBI Taxonomy" id="30991"/>
    <lineage>
        <taxon>Eukaryota</taxon>
        <taxon>Metazoa</taxon>
        <taxon>Chordata</taxon>
        <taxon>Craniata</taxon>
        <taxon>Vertebrata</taxon>
        <taxon>Euteleostomi</taxon>
        <taxon>Actinopterygii</taxon>
        <taxon>Neopterygii</taxon>
        <taxon>Teleostei</taxon>
        <taxon>Ostariophysi</taxon>
        <taxon>Siluriformes</taxon>
        <taxon>Siluridae</taxon>
        <taxon>Silurus</taxon>
    </lineage>
</organism>
<keyword evidence="1" id="KW-0472">Membrane</keyword>
<proteinExistence type="predicted"/>
<dbReference type="SUPFAM" id="SSF53187">
    <property type="entry name" value="Zn-dependent exopeptidases"/>
    <property type="match status" value="1"/>
</dbReference>
<dbReference type="AlphaFoldDB" id="A0AAD5ADY2"/>
<evidence type="ECO:0000313" key="2">
    <source>
        <dbReference type="EMBL" id="KAI5614703.1"/>
    </source>
</evidence>
<comment type="caution">
    <text evidence="2">The sequence shown here is derived from an EMBL/GenBank/DDBJ whole genome shotgun (WGS) entry which is preliminary data.</text>
</comment>
<keyword evidence="1" id="KW-0812">Transmembrane</keyword>
<dbReference type="InterPro" id="IPR036757">
    <property type="entry name" value="TFR-like_dimer_dom_sf"/>
</dbReference>
<dbReference type="PANTHER" id="PTHR10404:SF32">
    <property type="entry name" value="INACTIVE N-ACETYLATED-ALPHA-LINKED ACIDIC DIPEPTIDASE-LIKE PROTEIN 2"/>
    <property type="match status" value="1"/>
</dbReference>
<evidence type="ECO:0000256" key="1">
    <source>
        <dbReference type="SAM" id="Phobius"/>
    </source>
</evidence>
<dbReference type="InterPro" id="IPR046450">
    <property type="entry name" value="PA_dom_sf"/>
</dbReference>
<keyword evidence="3" id="KW-1185">Reference proteome</keyword>
<keyword evidence="1" id="KW-1133">Transmembrane helix</keyword>
<feature type="transmembrane region" description="Helical" evidence="1">
    <location>
        <begin position="130"/>
        <end position="151"/>
    </location>
</feature>
<dbReference type="InterPro" id="IPR039373">
    <property type="entry name" value="Peptidase_M28B"/>
</dbReference>
<reference evidence="2" key="1">
    <citation type="submission" date="2018-07" db="EMBL/GenBank/DDBJ databases">
        <title>Comparative genomics of catfishes provides insights into carnivory and benthic adaptation.</title>
        <authorList>
            <person name="Zhang Y."/>
            <person name="Wang D."/>
            <person name="Peng Z."/>
            <person name="Zheng S."/>
            <person name="Shao F."/>
            <person name="Tao W."/>
        </authorList>
    </citation>
    <scope>NUCLEOTIDE SEQUENCE</scope>
    <source>
        <strain evidence="2">Chongqing</strain>
    </source>
</reference>
<dbReference type="SUPFAM" id="SSF52025">
    <property type="entry name" value="PA domain"/>
    <property type="match status" value="1"/>
</dbReference>
<dbReference type="EMBL" id="MU558159">
    <property type="protein sequence ID" value="KAI5614703.1"/>
    <property type="molecule type" value="Genomic_DNA"/>
</dbReference>